<accession>A0A414X4X4</accession>
<dbReference type="InterPro" id="IPR001451">
    <property type="entry name" value="Hexapep"/>
</dbReference>
<dbReference type="EMBL" id="QRJR01000006">
    <property type="protein sequence ID" value="RHH48295.1"/>
    <property type="molecule type" value="Genomic_DNA"/>
</dbReference>
<evidence type="ECO:0000313" key="2">
    <source>
        <dbReference type="Proteomes" id="UP000283329"/>
    </source>
</evidence>
<evidence type="ECO:0000313" key="1">
    <source>
        <dbReference type="EMBL" id="RHH48295.1"/>
    </source>
</evidence>
<dbReference type="Proteomes" id="UP000283329">
    <property type="component" value="Unassembled WGS sequence"/>
</dbReference>
<keyword evidence="1" id="KW-0012">Acyltransferase</keyword>
<comment type="caution">
    <text evidence="1">The sequence shown here is derived from an EMBL/GenBank/DDBJ whole genome shotgun (WGS) entry which is preliminary data.</text>
</comment>
<dbReference type="Gene3D" id="2.160.10.10">
    <property type="entry name" value="Hexapeptide repeat proteins"/>
    <property type="match status" value="1"/>
</dbReference>
<reference evidence="1 2" key="1">
    <citation type="submission" date="2018-08" db="EMBL/GenBank/DDBJ databases">
        <title>A genome reference for cultivated species of the human gut microbiota.</title>
        <authorList>
            <person name="Zou Y."/>
            <person name="Xue W."/>
            <person name="Luo G."/>
        </authorList>
    </citation>
    <scope>NUCLEOTIDE SEQUENCE [LARGE SCALE GENOMIC DNA]</scope>
    <source>
        <strain evidence="1 2">AM17-48</strain>
    </source>
</reference>
<dbReference type="Pfam" id="PF14602">
    <property type="entry name" value="Hexapep_2"/>
    <property type="match status" value="1"/>
</dbReference>
<dbReference type="PANTHER" id="PTHR23416">
    <property type="entry name" value="SIALIC ACID SYNTHASE-RELATED"/>
    <property type="match status" value="1"/>
</dbReference>
<dbReference type="InterPro" id="IPR051159">
    <property type="entry name" value="Hexapeptide_acetyltransf"/>
</dbReference>
<keyword evidence="1" id="KW-0808">Transferase</keyword>
<dbReference type="CDD" id="cd04647">
    <property type="entry name" value="LbH_MAT_like"/>
    <property type="match status" value="1"/>
</dbReference>
<dbReference type="AlphaFoldDB" id="A0A414X4X4"/>
<proteinExistence type="predicted"/>
<gene>
    <name evidence="1" type="ORF">DW206_09440</name>
</gene>
<dbReference type="GO" id="GO:0016746">
    <property type="term" value="F:acyltransferase activity"/>
    <property type="evidence" value="ECO:0007669"/>
    <property type="project" value="UniProtKB-KW"/>
</dbReference>
<sequence length="220" mass="24265">MNLVTLKKNRFIRTWVFYYRSWQEGRSFISGLGHSIVKKGVCVSSRIQIKGANNSVLLEPDSVLFKSLIKINGQNNRVILHPGVYLSGVELYIEDNNCTIEIGSNTYIGHHTHLACTEDESTLKIGDKCMLSSYVQIRTGDSHSIFDVDGNRINPAASVTIGDHCWLGEGCKVLKGVVLGNDSVVSTGAIVTRSFSNNVLVGGLPAKVLKENINWDEKRL</sequence>
<dbReference type="InterPro" id="IPR011004">
    <property type="entry name" value="Trimer_LpxA-like_sf"/>
</dbReference>
<organism evidence="1 2">
    <name type="scientific">Bacteroides ovatus</name>
    <dbReference type="NCBI Taxonomy" id="28116"/>
    <lineage>
        <taxon>Bacteria</taxon>
        <taxon>Pseudomonadati</taxon>
        <taxon>Bacteroidota</taxon>
        <taxon>Bacteroidia</taxon>
        <taxon>Bacteroidales</taxon>
        <taxon>Bacteroidaceae</taxon>
        <taxon>Bacteroides</taxon>
    </lineage>
</organism>
<name>A0A414X4X4_BACOV</name>
<dbReference type="RefSeq" id="WP_118299455.1">
    <property type="nucleotide sequence ID" value="NZ_QRJR01000006.1"/>
</dbReference>
<dbReference type="SUPFAM" id="SSF51161">
    <property type="entry name" value="Trimeric LpxA-like enzymes"/>
    <property type="match status" value="1"/>
</dbReference>
<dbReference type="PANTHER" id="PTHR23416:SF78">
    <property type="entry name" value="LIPOPOLYSACCHARIDE BIOSYNTHESIS O-ACETYL TRANSFERASE WBBJ-RELATED"/>
    <property type="match status" value="1"/>
</dbReference>
<protein>
    <submittedName>
        <fullName evidence="1">Acyltransferase</fullName>
    </submittedName>
</protein>